<name>A0A2S7N5F5_9BACI</name>
<evidence type="ECO:0000313" key="8">
    <source>
        <dbReference type="EMBL" id="PQD97180.1"/>
    </source>
</evidence>
<proteinExistence type="predicted"/>
<dbReference type="InterPro" id="IPR011701">
    <property type="entry name" value="MFS"/>
</dbReference>
<evidence type="ECO:0000256" key="3">
    <source>
        <dbReference type="ARBA" id="ARBA00022692"/>
    </source>
</evidence>
<evidence type="ECO:0000256" key="2">
    <source>
        <dbReference type="ARBA" id="ARBA00022448"/>
    </source>
</evidence>
<feature type="transmembrane region" description="Helical" evidence="6">
    <location>
        <begin position="114"/>
        <end position="136"/>
    </location>
</feature>
<dbReference type="Gene3D" id="1.20.1250.20">
    <property type="entry name" value="MFS general substrate transporter like domains"/>
    <property type="match status" value="1"/>
</dbReference>
<dbReference type="InterPro" id="IPR005829">
    <property type="entry name" value="Sugar_transporter_CS"/>
</dbReference>
<dbReference type="PROSITE" id="PS00217">
    <property type="entry name" value="SUGAR_TRANSPORT_2"/>
    <property type="match status" value="1"/>
</dbReference>
<evidence type="ECO:0000256" key="5">
    <source>
        <dbReference type="ARBA" id="ARBA00023136"/>
    </source>
</evidence>
<dbReference type="PROSITE" id="PS50850">
    <property type="entry name" value="MFS"/>
    <property type="match status" value="1"/>
</dbReference>
<feature type="domain" description="Major facilitator superfamily (MFS) profile" evidence="7">
    <location>
        <begin position="25"/>
        <end position="433"/>
    </location>
</feature>
<dbReference type="EMBL" id="PKOZ01000001">
    <property type="protein sequence ID" value="PQD97180.1"/>
    <property type="molecule type" value="Genomic_DNA"/>
</dbReference>
<dbReference type="GO" id="GO:0005886">
    <property type="term" value="C:plasma membrane"/>
    <property type="evidence" value="ECO:0007669"/>
    <property type="project" value="UniProtKB-SubCell"/>
</dbReference>
<dbReference type="PROSITE" id="PS00216">
    <property type="entry name" value="SUGAR_TRANSPORT_1"/>
    <property type="match status" value="1"/>
</dbReference>
<feature type="transmembrane region" description="Helical" evidence="6">
    <location>
        <begin position="407"/>
        <end position="428"/>
    </location>
</feature>
<dbReference type="PANTHER" id="PTHR23508">
    <property type="entry name" value="CARBOXYLIC ACID TRANSPORTER PROTEIN HOMOLOG"/>
    <property type="match status" value="1"/>
</dbReference>
<dbReference type="Proteomes" id="UP000239663">
    <property type="component" value="Unassembled WGS sequence"/>
</dbReference>
<evidence type="ECO:0000313" key="9">
    <source>
        <dbReference type="Proteomes" id="UP000239663"/>
    </source>
</evidence>
<gene>
    <name evidence="8" type="ORF">CYL18_04725</name>
</gene>
<comment type="caution">
    <text evidence="8">The sequence shown here is derived from an EMBL/GenBank/DDBJ whole genome shotgun (WGS) entry which is preliminary data.</text>
</comment>
<feature type="transmembrane region" description="Helical" evidence="6">
    <location>
        <begin position="285"/>
        <end position="308"/>
    </location>
</feature>
<keyword evidence="9" id="KW-1185">Reference proteome</keyword>
<sequence length="444" mass="48026">MIVLNEIRVVDVIDSSRFNRLHATVLGWCLCLILFDGYDLVVFGSVIGQLKEEWGASTVLLGMIGSLTLVGSLIGSLIGGITADKIGRKKVLVGAVFLFSIFTLWTGLTDSIFVFALVRFLAGIGLGCLPPLLVTLTSEYSPKRIRNLMVGIMFSGYSIGGIAVAISGIWVIPHLGWQWMFFIGAIPFLLLPLMVRTMPESIYSLIKMQKAEEAKQLLHRLNPNYIPREDDHLIVEQEEGAPVSQLFKEGRSTPTFLFWTTCFMSLLLVYGLSTWLPQMMIKSGYALTSSLLFLLSLNIGAIIGSVTGGYLADRIGSKKVLVILYSVGGICLVLLGFNPGVWVLYLLTAFAGAASIGAQNLNNAFISSFYPSYMRSTGLGSALSVGRIGAIIGPSLGGYLLSGKFPASMSFLIFAIPAMLAAVTVASIPLNRSSLIKITEKRVV</sequence>
<dbReference type="PANTHER" id="PTHR23508:SF10">
    <property type="entry name" value="CARBOXYLIC ACID TRANSPORTER PROTEIN HOMOLOG"/>
    <property type="match status" value="1"/>
</dbReference>
<dbReference type="AlphaFoldDB" id="A0A2S7N5F5"/>
<keyword evidence="5 6" id="KW-0472">Membrane</keyword>
<feature type="transmembrane region" description="Helical" evidence="6">
    <location>
        <begin position="343"/>
        <end position="361"/>
    </location>
</feature>
<accession>A0A2S7N5F5</accession>
<organism evidence="8 9">
    <name type="scientific">Pradoshia eiseniae</name>
    <dbReference type="NCBI Taxonomy" id="2064768"/>
    <lineage>
        <taxon>Bacteria</taxon>
        <taxon>Bacillati</taxon>
        <taxon>Bacillota</taxon>
        <taxon>Bacilli</taxon>
        <taxon>Bacillales</taxon>
        <taxon>Bacillaceae</taxon>
        <taxon>Pradoshia</taxon>
    </lineage>
</organism>
<feature type="transmembrane region" description="Helical" evidence="6">
    <location>
        <begin position="320"/>
        <end position="337"/>
    </location>
</feature>
<feature type="transmembrane region" description="Helical" evidence="6">
    <location>
        <begin position="59"/>
        <end position="79"/>
    </location>
</feature>
<keyword evidence="2" id="KW-0813">Transport</keyword>
<feature type="transmembrane region" description="Helical" evidence="6">
    <location>
        <begin position="25"/>
        <end position="47"/>
    </location>
</feature>
<dbReference type="Pfam" id="PF07690">
    <property type="entry name" value="MFS_1"/>
    <property type="match status" value="1"/>
</dbReference>
<evidence type="ECO:0000256" key="1">
    <source>
        <dbReference type="ARBA" id="ARBA00004651"/>
    </source>
</evidence>
<dbReference type="OrthoDB" id="9787026at2"/>
<dbReference type="InterPro" id="IPR020846">
    <property type="entry name" value="MFS_dom"/>
</dbReference>
<evidence type="ECO:0000256" key="4">
    <source>
        <dbReference type="ARBA" id="ARBA00022989"/>
    </source>
</evidence>
<feature type="transmembrane region" description="Helical" evidence="6">
    <location>
        <begin position="177"/>
        <end position="195"/>
    </location>
</feature>
<reference evidence="8 9" key="1">
    <citation type="submission" date="2017-12" db="EMBL/GenBank/DDBJ databases">
        <title>Taxonomic description and draft genome of Pradoshia cofamensis Gen. nov., sp. nov., a thermotolerant bacillale isolated from anterior gut of earthworm Eisenia fetida.</title>
        <authorList>
            <person name="Saha T."/>
            <person name="Chakraborty R."/>
        </authorList>
    </citation>
    <scope>NUCLEOTIDE SEQUENCE [LARGE SCALE GENOMIC DNA]</scope>
    <source>
        <strain evidence="8 9">EAG3</strain>
    </source>
</reference>
<dbReference type="CDD" id="cd17365">
    <property type="entry name" value="MFS_PcaK_like"/>
    <property type="match status" value="1"/>
</dbReference>
<feature type="transmembrane region" description="Helical" evidence="6">
    <location>
        <begin position="382"/>
        <end position="401"/>
    </location>
</feature>
<keyword evidence="4 6" id="KW-1133">Transmembrane helix</keyword>
<protein>
    <submittedName>
        <fullName evidence="8">MFS transporter</fullName>
    </submittedName>
</protein>
<dbReference type="GO" id="GO:0046943">
    <property type="term" value="F:carboxylic acid transmembrane transporter activity"/>
    <property type="evidence" value="ECO:0007669"/>
    <property type="project" value="TreeGrafter"/>
</dbReference>
<comment type="subcellular location">
    <subcellularLocation>
        <location evidence="1">Cell membrane</location>
        <topology evidence="1">Multi-pass membrane protein</topology>
    </subcellularLocation>
</comment>
<evidence type="ECO:0000259" key="7">
    <source>
        <dbReference type="PROSITE" id="PS50850"/>
    </source>
</evidence>
<feature type="transmembrane region" description="Helical" evidence="6">
    <location>
        <begin position="256"/>
        <end position="273"/>
    </location>
</feature>
<dbReference type="InterPro" id="IPR036259">
    <property type="entry name" value="MFS_trans_sf"/>
</dbReference>
<dbReference type="SUPFAM" id="SSF103473">
    <property type="entry name" value="MFS general substrate transporter"/>
    <property type="match status" value="1"/>
</dbReference>
<evidence type="ECO:0000256" key="6">
    <source>
        <dbReference type="SAM" id="Phobius"/>
    </source>
</evidence>
<feature type="transmembrane region" description="Helical" evidence="6">
    <location>
        <begin position="91"/>
        <end position="108"/>
    </location>
</feature>
<feature type="transmembrane region" description="Helical" evidence="6">
    <location>
        <begin position="148"/>
        <end position="171"/>
    </location>
</feature>
<keyword evidence="3 6" id="KW-0812">Transmembrane</keyword>